<dbReference type="InterPro" id="IPR001623">
    <property type="entry name" value="DnaJ_domain"/>
</dbReference>
<dbReference type="PANTHER" id="PTHR44825">
    <property type="match status" value="1"/>
</dbReference>
<dbReference type="CDD" id="cd06257">
    <property type="entry name" value="DnaJ"/>
    <property type="match status" value="1"/>
</dbReference>
<sequence length="283" mass="31714">MLRFRSYPTASLGGIIQPPLRLPRCSGYALRATILTPRPSGRPETLTRTYASAARRSGDTFYESLGVSPQSTRPDIKKAFYKLSMKYHPDRNAGNSEAHSKFIQLSEAYDTLSDDVKRREYDRQLRVNQQTYHGPGTSGYGYTSPSRTRYHHPGTARRRPASWMHQNPEENSGDKAGEADPAYRHHWSDGHLHSASRFYTHAQAWDRTQARATTARPQPSDGGAHFSPDLEHTSTEIHLMRASGLGASVLVWAGLIFGLVYGGNFYVKNMRTEASSTSERPVE</sequence>
<dbReference type="PRINTS" id="PR00625">
    <property type="entry name" value="JDOMAIN"/>
</dbReference>
<dbReference type="InterPro" id="IPR036869">
    <property type="entry name" value="J_dom_sf"/>
</dbReference>
<accession>A0A9W8A4P6</accession>
<dbReference type="EMBL" id="JANBPT010000483">
    <property type="protein sequence ID" value="KAJ1919099.1"/>
    <property type="molecule type" value="Genomic_DNA"/>
</dbReference>
<dbReference type="AlphaFoldDB" id="A0A9W8A4P6"/>
<evidence type="ECO:0000256" key="2">
    <source>
        <dbReference type="SAM" id="Phobius"/>
    </source>
</evidence>
<evidence type="ECO:0000256" key="1">
    <source>
        <dbReference type="SAM" id="MobiDB-lite"/>
    </source>
</evidence>
<dbReference type="SMART" id="SM00271">
    <property type="entry name" value="DnaJ"/>
    <property type="match status" value="1"/>
</dbReference>
<organism evidence="4 5">
    <name type="scientific">Tieghemiomyces parasiticus</name>
    <dbReference type="NCBI Taxonomy" id="78921"/>
    <lineage>
        <taxon>Eukaryota</taxon>
        <taxon>Fungi</taxon>
        <taxon>Fungi incertae sedis</taxon>
        <taxon>Zoopagomycota</taxon>
        <taxon>Kickxellomycotina</taxon>
        <taxon>Dimargaritomycetes</taxon>
        <taxon>Dimargaritales</taxon>
        <taxon>Dimargaritaceae</taxon>
        <taxon>Tieghemiomyces</taxon>
    </lineage>
</organism>
<dbReference type="Proteomes" id="UP001150569">
    <property type="component" value="Unassembled WGS sequence"/>
</dbReference>
<comment type="caution">
    <text evidence="4">The sequence shown here is derived from an EMBL/GenBank/DDBJ whole genome shotgun (WGS) entry which is preliminary data.</text>
</comment>
<evidence type="ECO:0000259" key="3">
    <source>
        <dbReference type="PROSITE" id="PS50076"/>
    </source>
</evidence>
<dbReference type="PANTHER" id="PTHR44825:SF1">
    <property type="entry name" value="DNAJ HOMOLOG SUBFAMILY C MEMBER 4"/>
    <property type="match status" value="1"/>
</dbReference>
<dbReference type="PROSITE" id="PS00636">
    <property type="entry name" value="DNAJ_1"/>
    <property type="match status" value="1"/>
</dbReference>
<dbReference type="PROSITE" id="PS50076">
    <property type="entry name" value="DNAJ_2"/>
    <property type="match status" value="1"/>
</dbReference>
<gene>
    <name evidence="4" type="ORF">IWQ60_007324</name>
</gene>
<reference evidence="4" key="1">
    <citation type="submission" date="2022-07" db="EMBL/GenBank/DDBJ databases">
        <title>Phylogenomic reconstructions and comparative analyses of Kickxellomycotina fungi.</title>
        <authorList>
            <person name="Reynolds N.K."/>
            <person name="Stajich J.E."/>
            <person name="Barry K."/>
            <person name="Grigoriev I.V."/>
            <person name="Crous P."/>
            <person name="Smith M.E."/>
        </authorList>
    </citation>
    <scope>NUCLEOTIDE SEQUENCE</scope>
    <source>
        <strain evidence="4">RSA 861</strain>
    </source>
</reference>
<keyword evidence="2" id="KW-1133">Transmembrane helix</keyword>
<keyword evidence="2" id="KW-0812">Transmembrane</keyword>
<feature type="transmembrane region" description="Helical" evidence="2">
    <location>
        <begin position="245"/>
        <end position="267"/>
    </location>
</feature>
<feature type="compositionally biased region" description="Basic residues" evidence="1">
    <location>
        <begin position="148"/>
        <end position="160"/>
    </location>
</feature>
<proteinExistence type="predicted"/>
<evidence type="ECO:0000313" key="4">
    <source>
        <dbReference type="EMBL" id="KAJ1919099.1"/>
    </source>
</evidence>
<name>A0A9W8A4P6_9FUNG</name>
<dbReference type="Pfam" id="PF00226">
    <property type="entry name" value="DnaJ"/>
    <property type="match status" value="1"/>
</dbReference>
<dbReference type="OrthoDB" id="445556at2759"/>
<feature type="region of interest" description="Disordered" evidence="1">
    <location>
        <begin position="126"/>
        <end position="187"/>
    </location>
</feature>
<evidence type="ECO:0000313" key="5">
    <source>
        <dbReference type="Proteomes" id="UP001150569"/>
    </source>
</evidence>
<keyword evidence="2" id="KW-0472">Membrane</keyword>
<dbReference type="InterPro" id="IPR052763">
    <property type="entry name" value="DnaJ_C4"/>
</dbReference>
<dbReference type="Gene3D" id="1.10.287.110">
    <property type="entry name" value="DnaJ domain"/>
    <property type="match status" value="1"/>
</dbReference>
<protein>
    <recommendedName>
        <fullName evidence="3">J domain-containing protein</fullName>
    </recommendedName>
</protein>
<feature type="region of interest" description="Disordered" evidence="1">
    <location>
        <begin position="208"/>
        <end position="229"/>
    </location>
</feature>
<feature type="domain" description="J" evidence="3">
    <location>
        <begin position="60"/>
        <end position="125"/>
    </location>
</feature>
<dbReference type="InterPro" id="IPR018253">
    <property type="entry name" value="DnaJ_domain_CS"/>
</dbReference>
<feature type="compositionally biased region" description="Basic and acidic residues" evidence="1">
    <location>
        <begin position="172"/>
        <end position="187"/>
    </location>
</feature>
<dbReference type="SUPFAM" id="SSF46565">
    <property type="entry name" value="Chaperone J-domain"/>
    <property type="match status" value="1"/>
</dbReference>
<keyword evidence="5" id="KW-1185">Reference proteome</keyword>